<dbReference type="InterPro" id="IPR029419">
    <property type="entry name" value="Arg_succ_lyase_C"/>
</dbReference>
<dbReference type="InterPro" id="IPR008948">
    <property type="entry name" value="L-Aspartase-like"/>
</dbReference>
<dbReference type="EMBL" id="FNOB01000016">
    <property type="protein sequence ID" value="SDX44474.1"/>
    <property type="molecule type" value="Genomic_DNA"/>
</dbReference>
<dbReference type="Pfam" id="PF00206">
    <property type="entry name" value="Lyase_1"/>
    <property type="match status" value="1"/>
</dbReference>
<dbReference type="AlphaFoldDB" id="A0AAN4UT55"/>
<evidence type="ECO:0000256" key="5">
    <source>
        <dbReference type="ARBA" id="ARBA00022605"/>
    </source>
</evidence>
<evidence type="ECO:0000259" key="9">
    <source>
        <dbReference type="Pfam" id="PF14698"/>
    </source>
</evidence>
<dbReference type="GO" id="GO:0004056">
    <property type="term" value="F:argininosuccinate lyase activity"/>
    <property type="evidence" value="ECO:0007669"/>
    <property type="project" value="UniProtKB-UniRule"/>
</dbReference>
<dbReference type="PRINTS" id="PR00149">
    <property type="entry name" value="FUMRATELYASE"/>
</dbReference>
<dbReference type="Pfam" id="PF14698">
    <property type="entry name" value="ASL_C2"/>
    <property type="match status" value="1"/>
</dbReference>
<evidence type="ECO:0000256" key="4">
    <source>
        <dbReference type="ARBA" id="ARBA00022571"/>
    </source>
</evidence>
<dbReference type="InterPro" id="IPR024083">
    <property type="entry name" value="Fumarase/histidase_N"/>
</dbReference>
<comment type="similarity">
    <text evidence="7">Belongs to the lyase 1 family. Argininosuccinate lyase subfamily.</text>
</comment>
<evidence type="ECO:0000256" key="1">
    <source>
        <dbReference type="ARBA" id="ARBA00000985"/>
    </source>
</evidence>
<evidence type="ECO:0000256" key="3">
    <source>
        <dbReference type="ARBA" id="ARBA00012338"/>
    </source>
</evidence>
<dbReference type="PANTHER" id="PTHR43814:SF1">
    <property type="entry name" value="ARGININOSUCCINATE LYASE"/>
    <property type="match status" value="1"/>
</dbReference>
<dbReference type="PRINTS" id="PR00145">
    <property type="entry name" value="ARGSUCLYASE"/>
</dbReference>
<dbReference type="InterPro" id="IPR022761">
    <property type="entry name" value="Fumarate_lyase_N"/>
</dbReference>
<comment type="subcellular location">
    <subcellularLocation>
        <location evidence="7">Cytoplasm</location>
    </subcellularLocation>
</comment>
<keyword evidence="6 7" id="KW-0456">Lyase</keyword>
<evidence type="ECO:0000313" key="10">
    <source>
        <dbReference type="EMBL" id="GHE03585.1"/>
    </source>
</evidence>
<dbReference type="RefSeq" id="WP_035837703.1">
    <property type="nucleotide sequence ID" value="NZ_BNAB01000013.1"/>
</dbReference>
<dbReference type="FunFam" id="1.10.40.30:FF:000001">
    <property type="entry name" value="Argininosuccinate lyase"/>
    <property type="match status" value="1"/>
</dbReference>
<name>A0AAN4UT55_9RHOB</name>
<sequence>MTDQTKSANTMWGGRFAAGPDAIMEAINASIGYDKRLYAQDIAGSRAHAAMLAAQGILTHADAEAIGAGLLQVLAEIEAGDFPFSAALEDIHMNVEARLKEVIGEPAGRLHTARSRNDQVATDFKLWVRDQIDAAISGIEALQKAFLAQAEAGADWVMPGFTHLQSAQPVTWGHHMMAYVEMLGRDAGRFRDARARMNECPLGAAALAGTSFPIDRHATAHALGFDRPAANSLDAVADRDFALEFLSAASICAMHLSRFAEELVIWSSAQFRFVRLSDGFSTGSSIMPQKRNPDAAELLRAKLGRILGANVALFTVMKGLPLAYSKDMQEDKEQVFDAADNLMLGLAAMTGMVRDMTANRDILEAAAGAGFATATDLADWLVRSLNLPFREAHHVTGALVALAEKKGCDLADLTLAELQSGHPGITQDIYSVLGVHNSVASRTSYGGTAPDQVRAQLGRWKEKLG</sequence>
<evidence type="ECO:0000313" key="13">
    <source>
        <dbReference type="Proteomes" id="UP000634647"/>
    </source>
</evidence>
<reference evidence="10" key="1">
    <citation type="journal article" date="2014" name="Int. J. Syst. Evol. Microbiol.">
        <title>Complete genome sequence of Corynebacterium casei LMG S-19264T (=DSM 44701T), isolated from a smear-ripened cheese.</title>
        <authorList>
            <consortium name="US DOE Joint Genome Institute (JGI-PGF)"/>
            <person name="Walter F."/>
            <person name="Albersmeier A."/>
            <person name="Kalinowski J."/>
            <person name="Ruckert C."/>
        </authorList>
    </citation>
    <scope>NUCLEOTIDE SEQUENCE</scope>
    <source>
        <strain evidence="10">CGMCC 1.10859</strain>
    </source>
</reference>
<keyword evidence="7" id="KW-0963">Cytoplasm</keyword>
<dbReference type="Proteomes" id="UP000634647">
    <property type="component" value="Unassembled WGS sequence"/>
</dbReference>
<dbReference type="GO" id="GO:0042450">
    <property type="term" value="P:L-arginine biosynthetic process via ornithine"/>
    <property type="evidence" value="ECO:0007669"/>
    <property type="project" value="UniProtKB-UniRule"/>
</dbReference>
<proteinExistence type="inferred from homology"/>
<organism evidence="10 13">
    <name type="scientific">Allgaiera indica</name>
    <dbReference type="NCBI Taxonomy" id="765699"/>
    <lineage>
        <taxon>Bacteria</taxon>
        <taxon>Pseudomonadati</taxon>
        <taxon>Pseudomonadota</taxon>
        <taxon>Alphaproteobacteria</taxon>
        <taxon>Rhodobacterales</taxon>
        <taxon>Paracoccaceae</taxon>
        <taxon>Allgaiera</taxon>
    </lineage>
</organism>
<keyword evidence="4 7" id="KW-0055">Arginine biosynthesis</keyword>
<dbReference type="HAMAP" id="MF_00006">
    <property type="entry name" value="Arg_succ_lyase"/>
    <property type="match status" value="1"/>
</dbReference>
<dbReference type="PROSITE" id="PS00163">
    <property type="entry name" value="FUMARATE_LYASES"/>
    <property type="match status" value="1"/>
</dbReference>
<evidence type="ECO:0000256" key="7">
    <source>
        <dbReference type="HAMAP-Rule" id="MF_00006"/>
    </source>
</evidence>
<evidence type="ECO:0000256" key="2">
    <source>
        <dbReference type="ARBA" id="ARBA00004941"/>
    </source>
</evidence>
<feature type="domain" description="Fumarate lyase N-terminal" evidence="8">
    <location>
        <begin position="14"/>
        <end position="308"/>
    </location>
</feature>
<evidence type="ECO:0000313" key="11">
    <source>
        <dbReference type="EMBL" id="SDX44474.1"/>
    </source>
</evidence>
<evidence type="ECO:0000259" key="8">
    <source>
        <dbReference type="Pfam" id="PF00206"/>
    </source>
</evidence>
<evidence type="ECO:0000256" key="6">
    <source>
        <dbReference type="ARBA" id="ARBA00023239"/>
    </source>
</evidence>
<comment type="caution">
    <text evidence="10">The sequence shown here is derived from an EMBL/GenBank/DDBJ whole genome shotgun (WGS) entry which is preliminary data.</text>
</comment>
<dbReference type="Gene3D" id="1.10.40.30">
    <property type="entry name" value="Fumarase/aspartase (C-terminal domain)"/>
    <property type="match status" value="1"/>
</dbReference>
<dbReference type="FunFam" id="1.10.275.10:FF:000002">
    <property type="entry name" value="Argininosuccinate lyase"/>
    <property type="match status" value="1"/>
</dbReference>
<gene>
    <name evidence="7 10" type="primary">argH</name>
    <name evidence="10" type="ORF">GCM10008024_27530</name>
    <name evidence="11" type="ORF">SAMN05444006_11662</name>
</gene>
<dbReference type="Gene3D" id="1.20.200.10">
    <property type="entry name" value="Fumarase/aspartase (Central domain)"/>
    <property type="match status" value="1"/>
</dbReference>
<keyword evidence="5 7" id="KW-0028">Amino-acid biosynthesis</keyword>
<dbReference type="PANTHER" id="PTHR43814">
    <property type="entry name" value="ARGININOSUCCINATE LYASE"/>
    <property type="match status" value="1"/>
</dbReference>
<dbReference type="NCBIfam" id="TIGR00838">
    <property type="entry name" value="argH"/>
    <property type="match status" value="1"/>
</dbReference>
<comment type="pathway">
    <text evidence="2 7">Amino-acid biosynthesis; L-arginine biosynthesis; L-arginine from L-ornithine and carbamoyl phosphate: step 3/3.</text>
</comment>
<feature type="domain" description="Argininosuccinate lyase C-terminal" evidence="9">
    <location>
        <begin position="371"/>
        <end position="440"/>
    </location>
</feature>
<dbReference type="InterPro" id="IPR000362">
    <property type="entry name" value="Fumarate_lyase_fam"/>
</dbReference>
<dbReference type="FunFam" id="1.20.200.10:FF:000015">
    <property type="entry name" value="argininosuccinate lyase isoform X2"/>
    <property type="match status" value="1"/>
</dbReference>
<dbReference type="Gene3D" id="1.10.275.10">
    <property type="entry name" value="Fumarase/aspartase (N-terminal domain)"/>
    <property type="match status" value="1"/>
</dbReference>
<accession>A0AAN4UT55</accession>
<protein>
    <recommendedName>
        <fullName evidence="3 7">Argininosuccinate lyase</fullName>
        <shortName evidence="7">ASAL</shortName>
        <ecNumber evidence="3 7">4.3.2.1</ecNumber>
    </recommendedName>
    <alternativeName>
        <fullName evidence="7">Arginosuccinase</fullName>
    </alternativeName>
</protein>
<reference evidence="11 12" key="2">
    <citation type="submission" date="2016-10" db="EMBL/GenBank/DDBJ databases">
        <authorList>
            <person name="Varghese N."/>
            <person name="Submissions S."/>
        </authorList>
    </citation>
    <scope>NUCLEOTIDE SEQUENCE [LARGE SCALE GENOMIC DNA]</scope>
    <source>
        <strain evidence="11 12">DSM 24802</strain>
    </source>
</reference>
<reference evidence="10" key="3">
    <citation type="submission" date="2023-06" db="EMBL/GenBank/DDBJ databases">
        <authorList>
            <person name="Sun Q."/>
            <person name="Zhou Y."/>
        </authorList>
    </citation>
    <scope>NUCLEOTIDE SEQUENCE</scope>
    <source>
        <strain evidence="10">CGMCC 1.10859</strain>
    </source>
</reference>
<dbReference type="EC" id="4.3.2.1" evidence="3 7"/>
<dbReference type="InterPro" id="IPR009049">
    <property type="entry name" value="Argininosuccinate_lyase"/>
</dbReference>
<dbReference type="Proteomes" id="UP000199541">
    <property type="component" value="Unassembled WGS sequence"/>
</dbReference>
<dbReference type="GO" id="GO:0005829">
    <property type="term" value="C:cytosol"/>
    <property type="evidence" value="ECO:0007669"/>
    <property type="project" value="TreeGrafter"/>
</dbReference>
<evidence type="ECO:0000313" key="12">
    <source>
        <dbReference type="Proteomes" id="UP000199541"/>
    </source>
</evidence>
<dbReference type="InterPro" id="IPR020557">
    <property type="entry name" value="Fumarate_lyase_CS"/>
</dbReference>
<dbReference type="EMBL" id="BNAB01000013">
    <property type="protein sequence ID" value="GHE03585.1"/>
    <property type="molecule type" value="Genomic_DNA"/>
</dbReference>
<comment type="catalytic activity">
    <reaction evidence="1 7">
        <text>2-(N(omega)-L-arginino)succinate = fumarate + L-arginine</text>
        <dbReference type="Rhea" id="RHEA:24020"/>
        <dbReference type="ChEBI" id="CHEBI:29806"/>
        <dbReference type="ChEBI" id="CHEBI:32682"/>
        <dbReference type="ChEBI" id="CHEBI:57472"/>
        <dbReference type="EC" id="4.3.2.1"/>
    </reaction>
</comment>
<keyword evidence="12" id="KW-1185">Reference proteome</keyword>
<dbReference type="SUPFAM" id="SSF48557">
    <property type="entry name" value="L-aspartase-like"/>
    <property type="match status" value="1"/>
</dbReference>
<dbReference type="CDD" id="cd01359">
    <property type="entry name" value="Argininosuccinate_lyase"/>
    <property type="match status" value="1"/>
</dbReference>